<accession>A0A5C1EA42</accession>
<feature type="transmembrane region" description="Helical" evidence="2">
    <location>
        <begin position="291"/>
        <end position="310"/>
    </location>
</feature>
<evidence type="ECO:0000313" key="6">
    <source>
        <dbReference type="EMBL" id="QEL65782.1"/>
    </source>
</evidence>
<keyword evidence="2" id="KW-0812">Transmembrane</keyword>
<dbReference type="SMART" id="SM00091">
    <property type="entry name" value="PAS"/>
    <property type="match status" value="2"/>
</dbReference>
<dbReference type="Gene3D" id="3.30.450.20">
    <property type="entry name" value="PAS domain"/>
    <property type="match status" value="3"/>
</dbReference>
<evidence type="ECO:0000259" key="5">
    <source>
        <dbReference type="PROSITE" id="PS50887"/>
    </source>
</evidence>
<feature type="transmembrane region" description="Helical" evidence="2">
    <location>
        <begin position="20"/>
        <end position="37"/>
    </location>
</feature>
<proteinExistence type="predicted"/>
<dbReference type="Pfam" id="PF00990">
    <property type="entry name" value="GGDEF"/>
    <property type="match status" value="1"/>
</dbReference>
<evidence type="ECO:0000259" key="4">
    <source>
        <dbReference type="PROSITE" id="PS50113"/>
    </source>
</evidence>
<dbReference type="AlphaFoldDB" id="A0A5C1EA42"/>
<feature type="domain" description="GGDEF" evidence="5">
    <location>
        <begin position="610"/>
        <end position="743"/>
    </location>
</feature>
<dbReference type="SUPFAM" id="SSF55073">
    <property type="entry name" value="Nucleotide cyclase"/>
    <property type="match status" value="1"/>
</dbReference>
<dbReference type="KEGG" id="otr:OTERR_23060"/>
<evidence type="ECO:0000259" key="3">
    <source>
        <dbReference type="PROSITE" id="PS50112"/>
    </source>
</evidence>
<evidence type="ECO:0000256" key="2">
    <source>
        <dbReference type="SAM" id="Phobius"/>
    </source>
</evidence>
<dbReference type="RefSeq" id="WP_149425875.1">
    <property type="nucleotide sequence ID" value="NZ_CP022579.1"/>
</dbReference>
<dbReference type="InterPro" id="IPR052163">
    <property type="entry name" value="DGC-Regulatory_Protein"/>
</dbReference>
<dbReference type="PANTHER" id="PTHR46663">
    <property type="entry name" value="DIGUANYLATE CYCLASE DGCT-RELATED"/>
    <property type="match status" value="1"/>
</dbReference>
<dbReference type="NCBIfam" id="TIGR00254">
    <property type="entry name" value="GGDEF"/>
    <property type="match status" value="1"/>
</dbReference>
<keyword evidence="2" id="KW-0472">Membrane</keyword>
<dbReference type="EMBL" id="CP022579">
    <property type="protein sequence ID" value="QEL65782.1"/>
    <property type="molecule type" value="Genomic_DNA"/>
</dbReference>
<keyword evidence="2" id="KW-1133">Transmembrane helix</keyword>
<keyword evidence="7" id="KW-1185">Reference proteome</keyword>
<protein>
    <recommendedName>
        <fullName evidence="8">Diguanylate cyclase</fullName>
    </recommendedName>
</protein>
<dbReference type="InterPro" id="IPR000700">
    <property type="entry name" value="PAS-assoc_C"/>
</dbReference>
<dbReference type="InterPro" id="IPR000014">
    <property type="entry name" value="PAS"/>
</dbReference>
<dbReference type="SMART" id="SM00086">
    <property type="entry name" value="PAC"/>
    <property type="match status" value="2"/>
</dbReference>
<evidence type="ECO:0000256" key="1">
    <source>
        <dbReference type="SAM" id="Coils"/>
    </source>
</evidence>
<feature type="domain" description="PAS" evidence="3">
    <location>
        <begin position="453"/>
        <end position="524"/>
    </location>
</feature>
<dbReference type="InterPro" id="IPR029787">
    <property type="entry name" value="Nucleotide_cyclase"/>
</dbReference>
<sequence>MKKKLQGEQGIAARESRSRLMIVFFTVAIMVAIWAAVATQIHLNRVRQAESEEADAVAKVRAYEQALARQVELFDAQLQALQHEWQEGPAMFAQTVAELRKGSLRHYEISVAVIDLEGRMVFLDAPGSTVPAKPLSAVGRDYFDYFIQAPSRSNQLFIGELVASRLSGRMVTPFARPLRDENGHLSGVLALVVYPEYLVRLGGFIDLEEADRLILLDRNGQVVTSTHPELFAPGSHLSGAAKPREGQSKGVMLVDDQVMAWKSLRDYPFTIVLQASNSADRRHSREIERSYLLFAGLPLLGMLAFVALLLRDLGQRGQALRKLARSELLAASVVNAMAEGVIRTDGAGIILDVNAAASTILGIEREFLIGLSAVSDDWLVIKPDGGECLGADLPASLVLRTGKPQKDITLGFVRPDGSRVWLNTSARPLAAEVGGGVLMSFSDVTRVMDSVLEASLGSAVVQAMAQAVVVTDRSGCIVRINPAFEELYGYTRREAVGRPAGFYRADRHDREFYRRMWSSLAERGHWEGEVWNRHRNGVALLVWAAISVVRDEAGQVAHYVALYQDITEKKRTEEEMWFGANHDVLTQLPNRRLFNDRLDKALAVAERGAEKVGLLFIDLDHFKPVNDTYGHAVGDGLLVQVAGRLTALVRGSDTVARLAGDEFVILLTGVVTIDDVRRVADGVVAALAQPFEVEATTLEISASVGVVLFPDHGHNLDALVRAADRAMYQAKAAGRNRYVMAETGS</sequence>
<dbReference type="GO" id="GO:0003824">
    <property type="term" value="F:catalytic activity"/>
    <property type="evidence" value="ECO:0007669"/>
    <property type="project" value="UniProtKB-ARBA"/>
</dbReference>
<dbReference type="InterPro" id="IPR043128">
    <property type="entry name" value="Rev_trsase/Diguanyl_cyclase"/>
</dbReference>
<dbReference type="CDD" id="cd12914">
    <property type="entry name" value="PDC1_DGC_like"/>
    <property type="match status" value="1"/>
</dbReference>
<keyword evidence="1" id="KW-0175">Coiled coil</keyword>
<dbReference type="PANTHER" id="PTHR46663:SF3">
    <property type="entry name" value="SLL0267 PROTEIN"/>
    <property type="match status" value="1"/>
</dbReference>
<dbReference type="Gene3D" id="3.30.70.270">
    <property type="match status" value="1"/>
</dbReference>
<organism evidence="6 7">
    <name type="scientific">Oryzomicrobium terrae</name>
    <dbReference type="NCBI Taxonomy" id="1735038"/>
    <lineage>
        <taxon>Bacteria</taxon>
        <taxon>Pseudomonadati</taxon>
        <taxon>Pseudomonadota</taxon>
        <taxon>Betaproteobacteria</taxon>
        <taxon>Rhodocyclales</taxon>
        <taxon>Rhodocyclaceae</taxon>
        <taxon>Oryzomicrobium</taxon>
    </lineage>
</organism>
<dbReference type="NCBIfam" id="TIGR00229">
    <property type="entry name" value="sensory_box"/>
    <property type="match status" value="2"/>
</dbReference>
<dbReference type="CDD" id="cd01949">
    <property type="entry name" value="GGDEF"/>
    <property type="match status" value="1"/>
</dbReference>
<dbReference type="InterPro" id="IPR035965">
    <property type="entry name" value="PAS-like_dom_sf"/>
</dbReference>
<dbReference type="InterPro" id="IPR001610">
    <property type="entry name" value="PAC"/>
</dbReference>
<reference evidence="6 7" key="1">
    <citation type="submission" date="2017-07" db="EMBL/GenBank/DDBJ databases">
        <title>Complete genome sequence of Oryzomicrobium terrae TPP412.</title>
        <authorList>
            <person name="Chiu L.-W."/>
            <person name="Lo K.-J."/>
            <person name="Tsai Y.-M."/>
            <person name="Lin S.-S."/>
            <person name="Kuo C.-H."/>
            <person name="Liu C.-T."/>
        </authorList>
    </citation>
    <scope>NUCLEOTIDE SEQUENCE [LARGE SCALE GENOMIC DNA]</scope>
    <source>
        <strain evidence="6 7">TPP412</strain>
    </source>
</reference>
<feature type="coiled-coil region" evidence="1">
    <location>
        <begin position="46"/>
        <end position="84"/>
    </location>
</feature>
<dbReference type="PROSITE" id="PS50112">
    <property type="entry name" value="PAS"/>
    <property type="match status" value="2"/>
</dbReference>
<evidence type="ECO:0008006" key="8">
    <source>
        <dbReference type="Google" id="ProtNLM"/>
    </source>
</evidence>
<dbReference type="CDD" id="cd00130">
    <property type="entry name" value="PAS"/>
    <property type="match status" value="2"/>
</dbReference>
<feature type="domain" description="PAS" evidence="3">
    <location>
        <begin position="326"/>
        <end position="376"/>
    </location>
</feature>
<dbReference type="PROSITE" id="PS50887">
    <property type="entry name" value="GGDEF"/>
    <property type="match status" value="1"/>
</dbReference>
<evidence type="ECO:0000313" key="7">
    <source>
        <dbReference type="Proteomes" id="UP000323671"/>
    </source>
</evidence>
<feature type="domain" description="PAC" evidence="4">
    <location>
        <begin position="524"/>
        <end position="578"/>
    </location>
</feature>
<dbReference type="Proteomes" id="UP000323671">
    <property type="component" value="Chromosome"/>
</dbReference>
<dbReference type="FunFam" id="3.30.70.270:FF:000001">
    <property type="entry name" value="Diguanylate cyclase domain protein"/>
    <property type="match status" value="1"/>
</dbReference>
<dbReference type="SUPFAM" id="SSF55785">
    <property type="entry name" value="PYP-like sensor domain (PAS domain)"/>
    <property type="match status" value="2"/>
</dbReference>
<dbReference type="Pfam" id="PF13426">
    <property type="entry name" value="PAS_9"/>
    <property type="match status" value="2"/>
</dbReference>
<name>A0A5C1EA42_9RHOO</name>
<gene>
    <name evidence="6" type="ORF">OTERR_23060</name>
</gene>
<dbReference type="SMART" id="SM00267">
    <property type="entry name" value="GGDEF"/>
    <property type="match status" value="1"/>
</dbReference>
<dbReference type="PROSITE" id="PS50113">
    <property type="entry name" value="PAC"/>
    <property type="match status" value="1"/>
</dbReference>
<dbReference type="InterPro" id="IPR000160">
    <property type="entry name" value="GGDEF_dom"/>
</dbReference>